<reference evidence="3 4" key="1">
    <citation type="submission" date="2018-12" db="EMBL/GenBank/DDBJ databases">
        <title>A novel vanA-carrying plasmid in a clinical isolate of Enterococcus avium.</title>
        <authorList>
            <person name="Bernasconi O.J."/>
            <person name="Luzzaro F."/>
            <person name="Endimiani A."/>
        </authorList>
    </citation>
    <scope>NUCLEOTIDE SEQUENCE [LARGE SCALE GENOMIC DNA]</scope>
    <source>
        <strain evidence="3 4">LC0559/18</strain>
    </source>
</reference>
<dbReference type="NCBIfam" id="TIGR01633">
    <property type="entry name" value="phi3626_gp14_N"/>
    <property type="match status" value="1"/>
</dbReference>
<accession>A0A437US85</accession>
<evidence type="ECO:0000259" key="2">
    <source>
        <dbReference type="Pfam" id="PF22768"/>
    </source>
</evidence>
<organism evidence="3 4">
    <name type="scientific">Enterococcus avium</name>
    <name type="common">Streptococcus avium</name>
    <dbReference type="NCBI Taxonomy" id="33945"/>
    <lineage>
        <taxon>Bacteria</taxon>
        <taxon>Bacillati</taxon>
        <taxon>Bacillota</taxon>
        <taxon>Bacilli</taxon>
        <taxon>Lactobacillales</taxon>
        <taxon>Enterococcaceae</taxon>
        <taxon>Enterococcus</taxon>
    </lineage>
</organism>
<proteinExistence type="predicted"/>
<dbReference type="InterPro" id="IPR054738">
    <property type="entry name" value="Siphovirus-type_tail_C"/>
</dbReference>
<name>A0A437US85_ENTAV</name>
<dbReference type="Pfam" id="PF22768">
    <property type="entry name" value="SPP1_Dit"/>
    <property type="match status" value="1"/>
</dbReference>
<dbReference type="AlphaFoldDB" id="A0A437US85"/>
<evidence type="ECO:0000259" key="1">
    <source>
        <dbReference type="Pfam" id="PF05709"/>
    </source>
</evidence>
<protein>
    <submittedName>
        <fullName evidence="3">Phage tail protein</fullName>
    </submittedName>
</protein>
<dbReference type="Pfam" id="PF05709">
    <property type="entry name" value="Sipho_tail"/>
    <property type="match status" value="1"/>
</dbReference>
<dbReference type="Gene3D" id="2.40.30.200">
    <property type="match status" value="1"/>
</dbReference>
<sequence>MMYNGKYLEHVIEGYQTLTVTGREMISLEIDSDAIKVGALISMQRIQPRVLTVQYKLEDNDPEELQNKFKQLMILLYQEEDVEISFKDEPGINYFGRYSETDDVPGDTNSIFSSFSIYCQDPRKYSKTKQTGANITIHSPVETPPEKIVVKLARNQSIKITNLNTKAVIRITGAAIYANDVLTFDLDQGVLLVNGKDMTSILDLESDFENFFIHRGDKLTCDNGQMTIYAREVYL</sequence>
<dbReference type="Gene3D" id="2.60.120.860">
    <property type="match status" value="1"/>
</dbReference>
<dbReference type="EMBL" id="RYZS01000001">
    <property type="protein sequence ID" value="RVU96503.1"/>
    <property type="molecule type" value="Genomic_DNA"/>
</dbReference>
<dbReference type="InterPro" id="IPR008841">
    <property type="entry name" value="Siphovirus-type_tail_N"/>
</dbReference>
<evidence type="ECO:0000313" key="3">
    <source>
        <dbReference type="EMBL" id="RVU96503.1"/>
    </source>
</evidence>
<gene>
    <name evidence="3" type="ORF">EK398_01465</name>
</gene>
<comment type="caution">
    <text evidence="3">The sequence shown here is derived from an EMBL/GenBank/DDBJ whole genome shotgun (WGS) entry which is preliminary data.</text>
</comment>
<feature type="domain" description="Siphovirus-type tail component C-terminal" evidence="2">
    <location>
        <begin position="141"/>
        <end position="225"/>
    </location>
</feature>
<feature type="domain" description="Siphovirus-type tail component RIFT-related" evidence="1">
    <location>
        <begin position="38"/>
        <end position="115"/>
    </location>
</feature>
<dbReference type="Proteomes" id="UP000288388">
    <property type="component" value="Unassembled WGS sequence"/>
</dbReference>
<evidence type="ECO:0000313" key="4">
    <source>
        <dbReference type="Proteomes" id="UP000288388"/>
    </source>
</evidence>
<dbReference type="InterPro" id="IPR006520">
    <property type="entry name" value="Dit_BPSPP_N"/>
</dbReference>